<gene>
    <name evidence="6" type="ORF">F0L68_19155</name>
</gene>
<dbReference type="PANTHER" id="PTHR43179">
    <property type="entry name" value="RHAMNOSYLTRANSFERASE WBBL"/>
    <property type="match status" value="1"/>
</dbReference>
<evidence type="ECO:0000313" key="6">
    <source>
        <dbReference type="EMBL" id="KAA2261005.1"/>
    </source>
</evidence>
<dbReference type="SUPFAM" id="SSF53448">
    <property type="entry name" value="Nucleotide-diphospho-sugar transferases"/>
    <property type="match status" value="1"/>
</dbReference>
<dbReference type="PANTHER" id="PTHR43179:SF12">
    <property type="entry name" value="GALACTOFURANOSYLTRANSFERASE GLFT2"/>
    <property type="match status" value="1"/>
</dbReference>
<comment type="caution">
    <text evidence="6">The sequence shown here is derived from an EMBL/GenBank/DDBJ whole genome shotgun (WGS) entry which is preliminary data.</text>
</comment>
<dbReference type="Proteomes" id="UP000323454">
    <property type="component" value="Unassembled WGS sequence"/>
</dbReference>
<proteinExistence type="inferred from homology"/>
<dbReference type="InterPro" id="IPR001173">
    <property type="entry name" value="Glyco_trans_2-like"/>
</dbReference>
<keyword evidence="4 6" id="KW-0808">Transferase</keyword>
<dbReference type="Gene3D" id="3.90.550.10">
    <property type="entry name" value="Spore Coat Polysaccharide Biosynthesis Protein SpsA, Chain A"/>
    <property type="match status" value="1"/>
</dbReference>
<evidence type="ECO:0000256" key="1">
    <source>
        <dbReference type="ARBA" id="ARBA00004776"/>
    </source>
</evidence>
<evidence type="ECO:0000256" key="4">
    <source>
        <dbReference type="ARBA" id="ARBA00022679"/>
    </source>
</evidence>
<evidence type="ECO:0000256" key="3">
    <source>
        <dbReference type="ARBA" id="ARBA00022676"/>
    </source>
</evidence>
<accession>A0A5B2XD14</accession>
<comment type="pathway">
    <text evidence="1">Cell wall biogenesis; cell wall polysaccharide biosynthesis.</text>
</comment>
<dbReference type="AlphaFoldDB" id="A0A5B2XD14"/>
<dbReference type="InterPro" id="IPR029044">
    <property type="entry name" value="Nucleotide-diphossugar_trans"/>
</dbReference>
<evidence type="ECO:0000313" key="7">
    <source>
        <dbReference type="Proteomes" id="UP000323454"/>
    </source>
</evidence>
<organism evidence="6 7">
    <name type="scientific">Solihabitans fulvus</name>
    <dbReference type="NCBI Taxonomy" id="1892852"/>
    <lineage>
        <taxon>Bacteria</taxon>
        <taxon>Bacillati</taxon>
        <taxon>Actinomycetota</taxon>
        <taxon>Actinomycetes</taxon>
        <taxon>Pseudonocardiales</taxon>
        <taxon>Pseudonocardiaceae</taxon>
        <taxon>Solihabitans</taxon>
    </lineage>
</organism>
<evidence type="ECO:0000259" key="5">
    <source>
        <dbReference type="Pfam" id="PF00535"/>
    </source>
</evidence>
<keyword evidence="7" id="KW-1185">Reference proteome</keyword>
<dbReference type="Pfam" id="PF00535">
    <property type="entry name" value="Glycos_transf_2"/>
    <property type="match status" value="1"/>
</dbReference>
<protein>
    <submittedName>
        <fullName evidence="6">Glycosyltransferase</fullName>
    </submittedName>
</protein>
<reference evidence="6 7" key="2">
    <citation type="submission" date="2019-09" db="EMBL/GenBank/DDBJ databases">
        <authorList>
            <person name="Jin C."/>
        </authorList>
    </citation>
    <scope>NUCLEOTIDE SEQUENCE [LARGE SCALE GENOMIC DNA]</scope>
    <source>
        <strain evidence="6 7">AN110305</strain>
    </source>
</reference>
<dbReference type="EMBL" id="VUOB01000033">
    <property type="protein sequence ID" value="KAA2261005.1"/>
    <property type="molecule type" value="Genomic_DNA"/>
</dbReference>
<name>A0A5B2XD14_9PSEU</name>
<dbReference type="GO" id="GO:0016757">
    <property type="term" value="F:glycosyltransferase activity"/>
    <property type="evidence" value="ECO:0007669"/>
    <property type="project" value="UniProtKB-KW"/>
</dbReference>
<sequence>MIVVTWRGREHITACLDALAAQGRAHRTIVVDNASTDGTAELIAAHPSAPRVLRLPRNAGYAGGLAAALPLVDTPFVGWLNDDAAPEPDWLAALEDAVDGSATVAAATSSMLLGDGSTQSVGVRLTGDGHGADLTLAGRDVFGFCGGAALLRTDALARVGGVPADFFCYYEDTDTAWRLRLAGWRVVSVGPARVRHRHGASTEPGSARFHRWNERNRLLTLARCAPAGVALRQAAAFAAITAALPLRRLRGVAVPDAANFRLRLRLLVLAELLLRLPGCLAARRRIGRSATVPRAAVWREWAGR</sequence>
<comment type="similarity">
    <text evidence="2">Belongs to the glycosyltransferase 2 family.</text>
</comment>
<dbReference type="OrthoDB" id="9771846at2"/>
<evidence type="ECO:0000256" key="2">
    <source>
        <dbReference type="ARBA" id="ARBA00006739"/>
    </source>
</evidence>
<keyword evidence="3" id="KW-0328">Glycosyltransferase</keyword>
<feature type="domain" description="Glycosyltransferase 2-like" evidence="5">
    <location>
        <begin position="2"/>
        <end position="158"/>
    </location>
</feature>
<reference evidence="6 7" key="1">
    <citation type="submission" date="2019-09" db="EMBL/GenBank/DDBJ databases">
        <title>Goodfellowia gen. nov., a new genus of the Pseudonocardineae related to Actinoalloteichus, containing Goodfellowia coeruleoviolacea gen. nov., comb. nov. gen. nov., comb. nov.</title>
        <authorList>
            <person name="Labeda D."/>
        </authorList>
    </citation>
    <scope>NUCLEOTIDE SEQUENCE [LARGE SCALE GENOMIC DNA]</scope>
    <source>
        <strain evidence="6 7">AN110305</strain>
    </source>
</reference>